<dbReference type="GO" id="GO:0003676">
    <property type="term" value="F:nucleic acid binding"/>
    <property type="evidence" value="ECO:0007669"/>
    <property type="project" value="InterPro"/>
</dbReference>
<dbReference type="AlphaFoldDB" id="A0A4Y2AXF2"/>
<dbReference type="Proteomes" id="UP000499080">
    <property type="component" value="Unassembled WGS sequence"/>
</dbReference>
<evidence type="ECO:0000313" key="2">
    <source>
        <dbReference type="Proteomes" id="UP000499080"/>
    </source>
</evidence>
<evidence type="ECO:0008006" key="3">
    <source>
        <dbReference type="Google" id="ProtNLM"/>
    </source>
</evidence>
<sequence>MVNAVPVSVCHYIRFQDCGAPVHFTTQVRAHLQATYAERWIGHGGLIAWPPPSPDLSPILKELEYEVGRIVEAAGCVRNTPSIFEEVRHSTQPVL</sequence>
<accession>A0A4Y2AXF2</accession>
<dbReference type="EMBL" id="BGPR01000035">
    <property type="protein sequence ID" value="GBL83855.1"/>
    <property type="molecule type" value="Genomic_DNA"/>
</dbReference>
<dbReference type="InterPro" id="IPR036397">
    <property type="entry name" value="RNaseH_sf"/>
</dbReference>
<dbReference type="Gene3D" id="3.30.420.10">
    <property type="entry name" value="Ribonuclease H-like superfamily/Ribonuclease H"/>
    <property type="match status" value="1"/>
</dbReference>
<comment type="caution">
    <text evidence="1">The sequence shown here is derived from an EMBL/GenBank/DDBJ whole genome shotgun (WGS) entry which is preliminary data.</text>
</comment>
<organism evidence="1 2">
    <name type="scientific">Araneus ventricosus</name>
    <name type="common">Orbweaver spider</name>
    <name type="synonym">Epeira ventricosa</name>
    <dbReference type="NCBI Taxonomy" id="182803"/>
    <lineage>
        <taxon>Eukaryota</taxon>
        <taxon>Metazoa</taxon>
        <taxon>Ecdysozoa</taxon>
        <taxon>Arthropoda</taxon>
        <taxon>Chelicerata</taxon>
        <taxon>Arachnida</taxon>
        <taxon>Araneae</taxon>
        <taxon>Araneomorphae</taxon>
        <taxon>Entelegynae</taxon>
        <taxon>Araneoidea</taxon>
        <taxon>Araneidae</taxon>
        <taxon>Araneus</taxon>
    </lineage>
</organism>
<gene>
    <name evidence="1" type="ORF">AVEN_100772_1</name>
</gene>
<keyword evidence="2" id="KW-1185">Reference proteome</keyword>
<proteinExistence type="predicted"/>
<dbReference type="OrthoDB" id="10024116at2759"/>
<reference evidence="1 2" key="1">
    <citation type="journal article" date="2019" name="Sci. Rep.">
        <title>Orb-weaving spider Araneus ventricosus genome elucidates the spidroin gene catalogue.</title>
        <authorList>
            <person name="Kono N."/>
            <person name="Nakamura H."/>
            <person name="Ohtoshi R."/>
            <person name="Moran D.A.P."/>
            <person name="Shinohara A."/>
            <person name="Yoshida Y."/>
            <person name="Fujiwara M."/>
            <person name="Mori M."/>
            <person name="Tomita M."/>
            <person name="Arakawa K."/>
        </authorList>
    </citation>
    <scope>NUCLEOTIDE SEQUENCE [LARGE SCALE GENOMIC DNA]</scope>
</reference>
<protein>
    <recommendedName>
        <fullName evidence="3">DUF4817 domain-containing protein</fullName>
    </recommendedName>
</protein>
<name>A0A4Y2AXF2_ARAVE</name>
<evidence type="ECO:0000313" key="1">
    <source>
        <dbReference type="EMBL" id="GBL83855.1"/>
    </source>
</evidence>